<keyword evidence="2" id="KW-1185">Reference proteome</keyword>
<evidence type="ECO:0000313" key="1">
    <source>
        <dbReference type="EMBL" id="KAI4297574.1"/>
    </source>
</evidence>
<sequence length="148" mass="16287">MEKITIFNLFTLALAFLALLPKMESQVTPPLLCLSQVALANYACVMLPHPPGSPPFPPTPFPPPPSPPEVMDGHGQGPGRSRQRGHQLTPQEDKCCRWVKEVDSQCVCEILIHLPSFLARPLHQYTVKVGELCEVTYSCGGLVTNKRS</sequence>
<evidence type="ECO:0000313" key="2">
    <source>
        <dbReference type="Proteomes" id="UP000828941"/>
    </source>
</evidence>
<proteinExistence type="predicted"/>
<accession>A0ACB9KKF8</accession>
<reference evidence="1 2" key="1">
    <citation type="journal article" date="2022" name="DNA Res.">
        <title>Chromosomal-level genome assembly of the orchid tree Bauhinia variegata (Leguminosae; Cercidoideae) supports the allotetraploid origin hypothesis of Bauhinia.</title>
        <authorList>
            <person name="Zhong Y."/>
            <person name="Chen Y."/>
            <person name="Zheng D."/>
            <person name="Pang J."/>
            <person name="Liu Y."/>
            <person name="Luo S."/>
            <person name="Meng S."/>
            <person name="Qian L."/>
            <person name="Wei D."/>
            <person name="Dai S."/>
            <person name="Zhou R."/>
        </authorList>
    </citation>
    <scope>NUCLEOTIDE SEQUENCE [LARGE SCALE GENOMIC DNA]</scope>
    <source>
        <strain evidence="1">BV-YZ2020</strain>
    </source>
</reference>
<organism evidence="1 2">
    <name type="scientific">Bauhinia variegata</name>
    <name type="common">Purple orchid tree</name>
    <name type="synonym">Phanera variegata</name>
    <dbReference type="NCBI Taxonomy" id="167791"/>
    <lineage>
        <taxon>Eukaryota</taxon>
        <taxon>Viridiplantae</taxon>
        <taxon>Streptophyta</taxon>
        <taxon>Embryophyta</taxon>
        <taxon>Tracheophyta</taxon>
        <taxon>Spermatophyta</taxon>
        <taxon>Magnoliopsida</taxon>
        <taxon>eudicotyledons</taxon>
        <taxon>Gunneridae</taxon>
        <taxon>Pentapetalae</taxon>
        <taxon>rosids</taxon>
        <taxon>fabids</taxon>
        <taxon>Fabales</taxon>
        <taxon>Fabaceae</taxon>
        <taxon>Cercidoideae</taxon>
        <taxon>Cercideae</taxon>
        <taxon>Bauhiniinae</taxon>
        <taxon>Bauhinia</taxon>
    </lineage>
</organism>
<gene>
    <name evidence="1" type="ORF">L6164_037459</name>
</gene>
<dbReference type="EMBL" id="CM039439">
    <property type="protein sequence ID" value="KAI4297574.1"/>
    <property type="molecule type" value="Genomic_DNA"/>
</dbReference>
<name>A0ACB9KKF8_BAUVA</name>
<comment type="caution">
    <text evidence="1">The sequence shown here is derived from an EMBL/GenBank/DDBJ whole genome shotgun (WGS) entry which is preliminary data.</text>
</comment>
<dbReference type="Proteomes" id="UP000828941">
    <property type="component" value="Chromosome 14"/>
</dbReference>
<protein>
    <submittedName>
        <fullName evidence="1">Uncharacterized protein</fullName>
    </submittedName>
</protein>